<keyword evidence="1" id="KW-0472">Membrane</keyword>
<evidence type="ECO:0000256" key="1">
    <source>
        <dbReference type="SAM" id="Phobius"/>
    </source>
</evidence>
<feature type="transmembrane region" description="Helical" evidence="1">
    <location>
        <begin position="12"/>
        <end position="32"/>
    </location>
</feature>
<proteinExistence type="predicted"/>
<keyword evidence="1" id="KW-1133">Transmembrane helix</keyword>
<dbReference type="InterPro" id="IPR031612">
    <property type="entry name" value="Phage_holin_Dp1"/>
</dbReference>
<reference evidence="2" key="1">
    <citation type="journal article" date="2021" name="Proc. Natl. Acad. Sci. U.S.A.">
        <title>A Catalog of Tens of Thousands of Viruses from Human Metagenomes Reveals Hidden Associations with Chronic Diseases.</title>
        <authorList>
            <person name="Tisza M.J."/>
            <person name="Buck C.B."/>
        </authorList>
    </citation>
    <scope>NUCLEOTIDE SEQUENCE</scope>
    <source>
        <strain evidence="2">CtzVd36</strain>
    </source>
</reference>
<keyword evidence="1" id="KW-0812">Transmembrane</keyword>
<dbReference type="EMBL" id="BK014841">
    <property type="protein sequence ID" value="DAD78259.1"/>
    <property type="molecule type" value="Genomic_DNA"/>
</dbReference>
<protein>
    <submittedName>
        <fullName evidence="2">Holin</fullName>
    </submittedName>
</protein>
<sequence>MKKIKLDNDTYDFLKWIAQIVLPGCGTFYFALSAIWEFPYAEQIVGTITAVDTLLGTLLGLSSKQYNNEEKPND</sequence>
<feature type="transmembrane region" description="Helical" evidence="1">
    <location>
        <begin position="44"/>
        <end position="61"/>
    </location>
</feature>
<organism evidence="2">
    <name type="scientific">Siphoviridae sp. ctzVd36</name>
    <dbReference type="NCBI Taxonomy" id="2826530"/>
    <lineage>
        <taxon>Viruses</taxon>
        <taxon>Duplodnaviria</taxon>
        <taxon>Heunggongvirae</taxon>
        <taxon>Uroviricota</taxon>
        <taxon>Caudoviricetes</taxon>
    </lineage>
</organism>
<name>A0A8S5M8G8_9CAUD</name>
<accession>A0A8S5M8G8</accession>
<dbReference type="Pfam" id="PF16938">
    <property type="entry name" value="Phage_holin_Dp1"/>
    <property type="match status" value="1"/>
</dbReference>
<evidence type="ECO:0000313" key="2">
    <source>
        <dbReference type="EMBL" id="DAD78259.1"/>
    </source>
</evidence>